<feature type="chain" id="PRO_5008403774" evidence="2">
    <location>
        <begin position="24"/>
        <end position="146"/>
    </location>
</feature>
<accession>A0A1B0AED7</accession>
<feature type="transmembrane region" description="Helical" evidence="1">
    <location>
        <begin position="116"/>
        <end position="138"/>
    </location>
</feature>
<keyword evidence="2" id="KW-0732">Signal</keyword>
<keyword evidence="1" id="KW-0812">Transmembrane</keyword>
<keyword evidence="1" id="KW-1133">Transmembrane helix</keyword>
<keyword evidence="1" id="KW-0472">Membrane</keyword>
<organism evidence="3 4">
    <name type="scientific">Glossina pallidipes</name>
    <name type="common">Tsetse fly</name>
    <dbReference type="NCBI Taxonomy" id="7398"/>
    <lineage>
        <taxon>Eukaryota</taxon>
        <taxon>Metazoa</taxon>
        <taxon>Ecdysozoa</taxon>
        <taxon>Arthropoda</taxon>
        <taxon>Hexapoda</taxon>
        <taxon>Insecta</taxon>
        <taxon>Pterygota</taxon>
        <taxon>Neoptera</taxon>
        <taxon>Endopterygota</taxon>
        <taxon>Diptera</taxon>
        <taxon>Brachycera</taxon>
        <taxon>Muscomorpha</taxon>
        <taxon>Hippoboscoidea</taxon>
        <taxon>Glossinidae</taxon>
        <taxon>Glossina</taxon>
    </lineage>
</organism>
<protein>
    <submittedName>
        <fullName evidence="3">Uncharacterized protein</fullName>
    </submittedName>
</protein>
<dbReference type="Proteomes" id="UP000092445">
    <property type="component" value="Unassembled WGS sequence"/>
</dbReference>
<evidence type="ECO:0000256" key="2">
    <source>
        <dbReference type="SAM" id="SignalP"/>
    </source>
</evidence>
<proteinExistence type="predicted"/>
<feature type="signal peptide" evidence="2">
    <location>
        <begin position="1"/>
        <end position="23"/>
    </location>
</feature>
<dbReference type="AlphaFoldDB" id="A0A1B0AED7"/>
<reference evidence="4" key="1">
    <citation type="submission" date="2014-03" db="EMBL/GenBank/DDBJ databases">
        <authorList>
            <person name="Aksoy S."/>
            <person name="Warren W."/>
            <person name="Wilson R.K."/>
        </authorList>
    </citation>
    <scope>NUCLEOTIDE SEQUENCE [LARGE SCALE GENOMIC DNA]</scope>
    <source>
        <strain evidence="4">IAEA</strain>
    </source>
</reference>
<dbReference type="EnsemblMetazoa" id="GPAI043063-RA">
    <property type="protein sequence ID" value="GPAI043063-PA"/>
    <property type="gene ID" value="GPAI043063"/>
</dbReference>
<evidence type="ECO:0000313" key="4">
    <source>
        <dbReference type="Proteomes" id="UP000092445"/>
    </source>
</evidence>
<reference evidence="3" key="2">
    <citation type="submission" date="2020-05" db="UniProtKB">
        <authorList>
            <consortium name="EnsemblMetazoa"/>
        </authorList>
    </citation>
    <scope>IDENTIFICATION</scope>
    <source>
        <strain evidence="3">IAEA</strain>
    </source>
</reference>
<dbReference type="VEuPathDB" id="VectorBase:GPAI043063"/>
<keyword evidence="4" id="KW-1185">Reference proteome</keyword>
<name>A0A1B0AED7_GLOPL</name>
<evidence type="ECO:0000313" key="3">
    <source>
        <dbReference type="EnsemblMetazoa" id="GPAI043063-PA"/>
    </source>
</evidence>
<evidence type="ECO:0000256" key="1">
    <source>
        <dbReference type="SAM" id="Phobius"/>
    </source>
</evidence>
<sequence>MHHNLSGAKHWRWLFYGLCRLAGEFSFSSSAVSVADESYSSDVFCFLGACPRGGNKRSSDFAIATLDALLPAGVVIVSGREGVAFTKLTTGVTETICDGFCTHQFMIGRLGVNHYWRLYCSVITPVIMTIILICSILNECVISTNF</sequence>